<dbReference type="InterPro" id="IPR012676">
    <property type="entry name" value="TGS-like"/>
</dbReference>
<dbReference type="InterPro" id="IPR018163">
    <property type="entry name" value="Thr/Ala-tRNA-synth_IIc_edit"/>
</dbReference>
<evidence type="ECO:0000256" key="4">
    <source>
        <dbReference type="ARBA" id="ARBA00022598"/>
    </source>
</evidence>
<keyword evidence="10 13" id="KW-0648">Protein biosynthesis</keyword>
<keyword evidence="9 13" id="KW-0694">RNA-binding</keyword>
<dbReference type="Gene3D" id="3.30.930.10">
    <property type="entry name" value="Bira Bifunctional Protein, Domain 2"/>
    <property type="match status" value="1"/>
</dbReference>
<evidence type="ECO:0000256" key="7">
    <source>
        <dbReference type="ARBA" id="ARBA00022833"/>
    </source>
</evidence>
<dbReference type="InterPro" id="IPR036621">
    <property type="entry name" value="Anticodon-bd_dom_sf"/>
</dbReference>
<dbReference type="GO" id="GO:0005524">
    <property type="term" value="F:ATP binding"/>
    <property type="evidence" value="ECO:0007669"/>
    <property type="project" value="UniProtKB-UniRule"/>
</dbReference>
<evidence type="ECO:0000256" key="5">
    <source>
        <dbReference type="ARBA" id="ARBA00022723"/>
    </source>
</evidence>
<keyword evidence="7 13" id="KW-0862">Zinc</keyword>
<dbReference type="CDD" id="cd00860">
    <property type="entry name" value="ThrRS_anticodon"/>
    <property type="match status" value="1"/>
</dbReference>
<dbReference type="GO" id="GO:0046872">
    <property type="term" value="F:metal ion binding"/>
    <property type="evidence" value="ECO:0007669"/>
    <property type="project" value="UniProtKB-KW"/>
</dbReference>
<accession>A0A2T5HWZ2</accession>
<evidence type="ECO:0000256" key="13">
    <source>
        <dbReference type="HAMAP-Rule" id="MF_00184"/>
    </source>
</evidence>
<dbReference type="Pfam" id="PF03129">
    <property type="entry name" value="HGTP_anticodon"/>
    <property type="match status" value="1"/>
</dbReference>
<dbReference type="InterPro" id="IPR033728">
    <property type="entry name" value="ThrRS_core"/>
</dbReference>
<keyword evidence="4 13" id="KW-0436">Ligase</keyword>
<feature type="region of interest" description="Catalytic" evidence="13">
    <location>
        <begin position="242"/>
        <end position="533"/>
    </location>
</feature>
<dbReference type="PANTHER" id="PTHR11451:SF44">
    <property type="entry name" value="THREONINE--TRNA LIGASE, CHLOROPLASTIC_MITOCHONDRIAL 2"/>
    <property type="match status" value="1"/>
</dbReference>
<proteinExistence type="inferred from homology"/>
<evidence type="ECO:0000256" key="2">
    <source>
        <dbReference type="ARBA" id="ARBA00022490"/>
    </source>
</evidence>
<dbReference type="FunFam" id="3.10.20.30:FF:000005">
    <property type="entry name" value="Threonine--tRNA ligase"/>
    <property type="match status" value="1"/>
</dbReference>
<dbReference type="InterPro" id="IPR004095">
    <property type="entry name" value="TGS"/>
</dbReference>
<dbReference type="SUPFAM" id="SSF81271">
    <property type="entry name" value="TGS-like"/>
    <property type="match status" value="1"/>
</dbReference>
<gene>
    <name evidence="13" type="primary">thrS</name>
    <name evidence="16" type="ORF">C8R26_1223</name>
</gene>
<dbReference type="AlphaFoldDB" id="A0A2T5HWZ2"/>
<dbReference type="SUPFAM" id="SSF52954">
    <property type="entry name" value="Class II aaRS ABD-related"/>
    <property type="match status" value="1"/>
</dbReference>
<dbReference type="Gene3D" id="3.30.980.10">
    <property type="entry name" value="Threonyl-trna Synthetase, Chain A, domain 2"/>
    <property type="match status" value="1"/>
</dbReference>
<reference evidence="16 17" key="1">
    <citation type="submission" date="2018-04" db="EMBL/GenBank/DDBJ databases">
        <title>Active sludge and wastewater microbial communities from Klosterneuburg, Austria.</title>
        <authorList>
            <person name="Wagner M."/>
        </authorList>
    </citation>
    <scope>NUCLEOTIDE SEQUENCE [LARGE SCALE GENOMIC DNA]</scope>
    <source>
        <strain evidence="16 17">Nm49</strain>
    </source>
</reference>
<evidence type="ECO:0000256" key="6">
    <source>
        <dbReference type="ARBA" id="ARBA00022741"/>
    </source>
</evidence>
<dbReference type="FunFam" id="3.30.980.10:FF:000005">
    <property type="entry name" value="Threonyl-tRNA synthetase, mitochondrial"/>
    <property type="match status" value="1"/>
</dbReference>
<dbReference type="FunFam" id="3.40.50.800:FF:000001">
    <property type="entry name" value="Threonine--tRNA ligase"/>
    <property type="match status" value="1"/>
</dbReference>
<dbReference type="SUPFAM" id="SSF55681">
    <property type="entry name" value="Class II aaRS and biotin synthetases"/>
    <property type="match status" value="1"/>
</dbReference>
<dbReference type="EC" id="6.1.1.3" evidence="13"/>
<evidence type="ECO:0000313" key="16">
    <source>
        <dbReference type="EMBL" id="PTQ76113.1"/>
    </source>
</evidence>
<sequence length="635" mass="72705">MTVVRLPDGSERNFDQPVTILDVATAIGPGLARAAIAGKINGKLVDVYSQIKDDSELAIITEKDAEGLEIIRHSCAHLLAHAVKELFPDAQVTIGPVISDGFYYDFSYKRPFTPEDLQAIEKRMLEISKRDLKIERKVLERTDAINFFKDQGEHYKAQIIESIPGNEDLSLYSQGNFTDLCRGPHVPATSKIKVFKLMKVAGAYWRGDSNNEMLQRIYGTAWTNKDDQKDYLHRLEEAEKRDHRKIGKQLDLFHTQDEAPGMVFWHPKGWMLWQQIEQYMRNILKQNGYQEIRTPQILDKDLWVRSGHWENFRENMFTTHADERDFAIKPMNCPGHVQIFNQGLRSYRELPIRLAEFGSCHRNEASGALHGIMRVRSFTQDDAHIFCTEDQIQDEVVRFIDLLKGVYVDFGFKGLMVKLSTRPQKRVGSEAQWDKSEAALEAALTEAKLEWELQPGEGAFYGPKIEFSLKDCIGRVWQCGTLQLDFSMPDRLGAEYVAEDNSRQIPVMLHRAILGSMERFIGILLENYAGALPLWLSPEQVVVLNISRTQTDYAQEVAAQLERHGIRVTLDLRNEKITYKIREHSLQKLPYQIIVGDEEVRTNTVAVRNRAGDNLGQMALETLLVRLNEELSAKV</sequence>
<name>A0A2T5HWZ2_9PROT</name>
<dbReference type="PANTHER" id="PTHR11451">
    <property type="entry name" value="THREONINE-TRNA LIGASE"/>
    <property type="match status" value="1"/>
</dbReference>
<dbReference type="InterPro" id="IPR004154">
    <property type="entry name" value="Anticodon-bd"/>
</dbReference>
<feature type="binding site" evidence="13">
    <location>
        <position position="510"/>
    </location>
    <ligand>
        <name>Zn(2+)</name>
        <dbReference type="ChEBI" id="CHEBI:29105"/>
        <note>catalytic</note>
    </ligand>
</feature>
<comment type="caution">
    <text evidence="16">The sequence shown here is derived from an EMBL/GenBank/DDBJ whole genome shotgun (WGS) entry which is preliminary data.</text>
</comment>
<dbReference type="Gene3D" id="3.10.20.30">
    <property type="match status" value="1"/>
</dbReference>
<feature type="domain" description="Aminoacyl-transfer RNA synthetases class-II family profile" evidence="14">
    <location>
        <begin position="242"/>
        <end position="533"/>
    </location>
</feature>
<dbReference type="InterPro" id="IPR047246">
    <property type="entry name" value="ThrRS_anticodon"/>
</dbReference>
<evidence type="ECO:0000259" key="14">
    <source>
        <dbReference type="PROSITE" id="PS50862"/>
    </source>
</evidence>
<dbReference type="Pfam" id="PF02824">
    <property type="entry name" value="TGS"/>
    <property type="match status" value="1"/>
</dbReference>
<dbReference type="NCBIfam" id="TIGR00418">
    <property type="entry name" value="thrS"/>
    <property type="match status" value="1"/>
</dbReference>
<dbReference type="SMART" id="SM00863">
    <property type="entry name" value="tRNA_SAD"/>
    <property type="match status" value="1"/>
</dbReference>
<dbReference type="CDD" id="cd00771">
    <property type="entry name" value="ThrRS_core"/>
    <property type="match status" value="1"/>
</dbReference>
<keyword evidence="11 13" id="KW-0030">Aminoacyl-tRNA synthetase</keyword>
<dbReference type="EMBL" id="QAOI01000022">
    <property type="protein sequence ID" value="PTQ76113.1"/>
    <property type="molecule type" value="Genomic_DNA"/>
</dbReference>
<dbReference type="Proteomes" id="UP000244128">
    <property type="component" value="Unassembled WGS sequence"/>
</dbReference>
<comment type="cofactor">
    <cofactor evidence="13">
        <name>Zn(2+)</name>
        <dbReference type="ChEBI" id="CHEBI:29105"/>
    </cofactor>
    <text evidence="13">Binds 1 zinc ion per subunit.</text>
</comment>
<organism evidence="16 17">
    <name type="scientific">Nitrosomonas oligotropha</name>
    <dbReference type="NCBI Taxonomy" id="42354"/>
    <lineage>
        <taxon>Bacteria</taxon>
        <taxon>Pseudomonadati</taxon>
        <taxon>Pseudomonadota</taxon>
        <taxon>Betaproteobacteria</taxon>
        <taxon>Nitrosomonadales</taxon>
        <taxon>Nitrosomonadaceae</taxon>
        <taxon>Nitrosomonas</taxon>
    </lineage>
</organism>
<evidence type="ECO:0000256" key="12">
    <source>
        <dbReference type="ARBA" id="ARBA00049515"/>
    </source>
</evidence>
<evidence type="ECO:0000256" key="3">
    <source>
        <dbReference type="ARBA" id="ARBA00022555"/>
    </source>
</evidence>
<dbReference type="InterPro" id="IPR002320">
    <property type="entry name" value="Thr-tRNA-ligase_IIa"/>
</dbReference>
<dbReference type="PROSITE" id="PS51880">
    <property type="entry name" value="TGS"/>
    <property type="match status" value="1"/>
</dbReference>
<dbReference type="GO" id="GO:0004829">
    <property type="term" value="F:threonine-tRNA ligase activity"/>
    <property type="evidence" value="ECO:0007669"/>
    <property type="project" value="UniProtKB-UniRule"/>
</dbReference>
<dbReference type="HAMAP" id="MF_00184">
    <property type="entry name" value="Thr_tRNA_synth"/>
    <property type="match status" value="1"/>
</dbReference>
<dbReference type="Gene3D" id="3.40.50.800">
    <property type="entry name" value="Anticodon-binding domain"/>
    <property type="match status" value="1"/>
</dbReference>
<protein>
    <recommendedName>
        <fullName evidence="13">Threonine--tRNA ligase</fullName>
        <ecNumber evidence="13">6.1.1.3</ecNumber>
    </recommendedName>
    <alternativeName>
        <fullName evidence="13">Threonyl-tRNA synthetase</fullName>
        <shortName evidence="13">ThrRS</shortName>
    </alternativeName>
</protein>
<dbReference type="GO" id="GO:0005829">
    <property type="term" value="C:cytosol"/>
    <property type="evidence" value="ECO:0007669"/>
    <property type="project" value="TreeGrafter"/>
</dbReference>
<evidence type="ECO:0000256" key="9">
    <source>
        <dbReference type="ARBA" id="ARBA00022884"/>
    </source>
</evidence>
<evidence type="ECO:0000256" key="10">
    <source>
        <dbReference type="ARBA" id="ARBA00022917"/>
    </source>
</evidence>
<keyword evidence="3 13" id="KW-0820">tRNA-binding</keyword>
<dbReference type="InterPro" id="IPR006195">
    <property type="entry name" value="aa-tRNA-synth_II"/>
</dbReference>
<keyword evidence="2 13" id="KW-0963">Cytoplasm</keyword>
<dbReference type="FunFam" id="3.30.930.10:FF:000002">
    <property type="entry name" value="Threonine--tRNA ligase"/>
    <property type="match status" value="1"/>
</dbReference>
<feature type="binding site" evidence="13">
    <location>
        <position position="384"/>
    </location>
    <ligand>
        <name>Zn(2+)</name>
        <dbReference type="ChEBI" id="CHEBI:29105"/>
        <note>catalytic</note>
    </ligand>
</feature>
<evidence type="ECO:0000259" key="15">
    <source>
        <dbReference type="PROSITE" id="PS51880"/>
    </source>
</evidence>
<dbReference type="InterPro" id="IPR012947">
    <property type="entry name" value="tRNA_SAD"/>
</dbReference>
<dbReference type="GO" id="GO:0006435">
    <property type="term" value="P:threonyl-tRNA aminoacylation"/>
    <property type="evidence" value="ECO:0007669"/>
    <property type="project" value="UniProtKB-UniRule"/>
</dbReference>
<dbReference type="CDD" id="cd01667">
    <property type="entry name" value="TGS_ThrRS"/>
    <property type="match status" value="1"/>
</dbReference>
<dbReference type="SUPFAM" id="SSF55186">
    <property type="entry name" value="ThrRS/AlaRS common domain"/>
    <property type="match status" value="1"/>
</dbReference>
<dbReference type="PROSITE" id="PS50862">
    <property type="entry name" value="AA_TRNA_LIGASE_II"/>
    <property type="match status" value="1"/>
</dbReference>
<keyword evidence="8 13" id="KW-0067">ATP-binding</keyword>
<dbReference type="GO" id="GO:0000049">
    <property type="term" value="F:tRNA binding"/>
    <property type="evidence" value="ECO:0007669"/>
    <property type="project" value="UniProtKB-KW"/>
</dbReference>
<dbReference type="InterPro" id="IPR012675">
    <property type="entry name" value="Beta-grasp_dom_sf"/>
</dbReference>
<comment type="similarity">
    <text evidence="1 13">Belongs to the class-II aminoacyl-tRNA synthetase family.</text>
</comment>
<dbReference type="Pfam" id="PF00587">
    <property type="entry name" value="tRNA-synt_2b"/>
    <property type="match status" value="1"/>
</dbReference>
<dbReference type="InterPro" id="IPR002314">
    <property type="entry name" value="aa-tRNA-synt_IIb"/>
</dbReference>
<dbReference type="InterPro" id="IPR045864">
    <property type="entry name" value="aa-tRNA-synth_II/BPL/LPL"/>
</dbReference>
<comment type="subcellular location">
    <subcellularLocation>
        <location evidence="13">Cytoplasm</location>
    </subcellularLocation>
</comment>
<dbReference type="PRINTS" id="PR01047">
    <property type="entry name" value="TRNASYNTHTHR"/>
</dbReference>
<keyword evidence="6 13" id="KW-0547">Nucleotide-binding</keyword>
<evidence type="ECO:0000256" key="11">
    <source>
        <dbReference type="ARBA" id="ARBA00023146"/>
    </source>
</evidence>
<dbReference type="FunFam" id="3.30.54.20:FF:000002">
    <property type="entry name" value="Threonine--tRNA ligase"/>
    <property type="match status" value="1"/>
</dbReference>
<feature type="domain" description="TGS" evidence="15">
    <location>
        <begin position="1"/>
        <end position="61"/>
    </location>
</feature>
<evidence type="ECO:0000313" key="17">
    <source>
        <dbReference type="Proteomes" id="UP000244128"/>
    </source>
</evidence>
<dbReference type="RefSeq" id="WP_107803923.1">
    <property type="nucleotide sequence ID" value="NZ_QAOI01000022.1"/>
</dbReference>
<comment type="subunit">
    <text evidence="13">Homodimer.</text>
</comment>
<dbReference type="Gene3D" id="3.30.54.20">
    <property type="match status" value="1"/>
</dbReference>
<evidence type="ECO:0000256" key="1">
    <source>
        <dbReference type="ARBA" id="ARBA00008226"/>
    </source>
</evidence>
<dbReference type="Pfam" id="PF07973">
    <property type="entry name" value="tRNA_SAD"/>
    <property type="match status" value="1"/>
</dbReference>
<keyword evidence="5 13" id="KW-0479">Metal-binding</keyword>
<comment type="catalytic activity">
    <reaction evidence="12 13">
        <text>tRNA(Thr) + L-threonine + ATP = L-threonyl-tRNA(Thr) + AMP + diphosphate + H(+)</text>
        <dbReference type="Rhea" id="RHEA:24624"/>
        <dbReference type="Rhea" id="RHEA-COMP:9670"/>
        <dbReference type="Rhea" id="RHEA-COMP:9704"/>
        <dbReference type="ChEBI" id="CHEBI:15378"/>
        <dbReference type="ChEBI" id="CHEBI:30616"/>
        <dbReference type="ChEBI" id="CHEBI:33019"/>
        <dbReference type="ChEBI" id="CHEBI:57926"/>
        <dbReference type="ChEBI" id="CHEBI:78442"/>
        <dbReference type="ChEBI" id="CHEBI:78534"/>
        <dbReference type="ChEBI" id="CHEBI:456215"/>
        <dbReference type="EC" id="6.1.1.3"/>
    </reaction>
</comment>
<evidence type="ECO:0000256" key="8">
    <source>
        <dbReference type="ARBA" id="ARBA00022840"/>
    </source>
</evidence>
<feature type="binding site" evidence="13">
    <location>
        <position position="333"/>
    </location>
    <ligand>
        <name>Zn(2+)</name>
        <dbReference type="ChEBI" id="CHEBI:29105"/>
        <note>catalytic</note>
    </ligand>
</feature>